<evidence type="ECO:0000313" key="3">
    <source>
        <dbReference type="Proteomes" id="UP000297031"/>
    </source>
</evidence>
<dbReference type="EMBL" id="CP039394">
    <property type="protein sequence ID" value="QCD37157.1"/>
    <property type="molecule type" value="Genomic_DNA"/>
</dbReference>
<proteinExistence type="predicted"/>
<feature type="compositionally biased region" description="Polar residues" evidence="1">
    <location>
        <begin position="35"/>
        <end position="49"/>
    </location>
</feature>
<accession>A0A4P7VS09</accession>
<dbReference type="AlphaFoldDB" id="A0A4P7VS09"/>
<keyword evidence="2" id="KW-0614">Plasmid</keyword>
<organism evidence="2 3">
    <name type="scientific">Muribaculum gordoncarteri</name>
    <dbReference type="NCBI Taxonomy" id="2530390"/>
    <lineage>
        <taxon>Bacteria</taxon>
        <taxon>Pseudomonadati</taxon>
        <taxon>Bacteroidota</taxon>
        <taxon>Bacteroidia</taxon>
        <taxon>Bacteroidales</taxon>
        <taxon>Muribaculaceae</taxon>
        <taxon>Muribaculum</taxon>
    </lineage>
</organism>
<dbReference type="Proteomes" id="UP000297031">
    <property type="component" value="Plasmid pTAA-4-1"/>
</dbReference>
<dbReference type="OrthoDB" id="1080888at2"/>
<geneLocation type="plasmid" evidence="3">
    <name>ptaa-4-1</name>
</geneLocation>
<sequence>MKRKKIIMSWSECRVEIGPTGANDAMATQLVSVGTTNDKSTSLSTSDGETLTAKASGGKTVAEEEGEPEVVITTRVKEMDFDTEKMLTGAVISTDGDELDVKTNIVQGEFSVKVTPKNIGAQGVKAPKCSVKFRPGSSEDEGSYVDLTFKIIETEDGLLYKKFRVKKTDWADPTFASDLTAGGGS</sequence>
<dbReference type="GeneID" id="82151181"/>
<feature type="region of interest" description="Disordered" evidence="1">
    <location>
        <begin position="35"/>
        <end position="64"/>
    </location>
</feature>
<evidence type="ECO:0000313" key="2">
    <source>
        <dbReference type="EMBL" id="QCD37157.1"/>
    </source>
</evidence>
<evidence type="ECO:0000256" key="1">
    <source>
        <dbReference type="SAM" id="MobiDB-lite"/>
    </source>
</evidence>
<protein>
    <submittedName>
        <fullName evidence="2">Uncharacterized protein</fullName>
    </submittedName>
</protein>
<dbReference type="RefSeq" id="WP_135472872.1">
    <property type="nucleotide sequence ID" value="NZ_CP039394.1"/>
</dbReference>
<reference evidence="2 3" key="1">
    <citation type="submission" date="2019-02" db="EMBL/GenBank/DDBJ databases">
        <title>Isolation and identification of novel species under the genus Muribaculum.</title>
        <authorList>
            <person name="Miyake S."/>
            <person name="Ding Y."/>
            <person name="Low A."/>
            <person name="Soh M."/>
            <person name="Seedorf H."/>
        </authorList>
    </citation>
    <scope>NUCLEOTIDE SEQUENCE [LARGE SCALE GENOMIC DNA]</scope>
    <source>
        <strain evidence="2 3">TLL-A4</strain>
        <plasmid evidence="3">ptaa-4-1</plasmid>
    </source>
</reference>
<dbReference type="KEGG" id="mgod:E7746_14550"/>
<name>A0A4P7VS09_9BACT</name>
<gene>
    <name evidence="2" type="ORF">E7746_14550</name>
</gene>
<keyword evidence="3" id="KW-1185">Reference proteome</keyword>